<dbReference type="AlphaFoldDB" id="A6UQ01"/>
<dbReference type="InterPro" id="IPR012675">
    <property type="entry name" value="Beta-grasp_dom_sf"/>
</dbReference>
<reference evidence="1" key="1">
    <citation type="submission" date="2007-06" db="EMBL/GenBank/DDBJ databases">
        <title>Complete sequence of Methanococcus vannielii SB.</title>
        <authorList>
            <consortium name="US DOE Joint Genome Institute"/>
            <person name="Copeland A."/>
            <person name="Lucas S."/>
            <person name="Lapidus A."/>
            <person name="Barry K."/>
            <person name="Glavina del Rio T."/>
            <person name="Dalin E."/>
            <person name="Tice H."/>
            <person name="Pitluck S."/>
            <person name="Chain P."/>
            <person name="Malfatti S."/>
            <person name="Shin M."/>
            <person name="Vergez L."/>
            <person name="Schmutz J."/>
            <person name="Larimer F."/>
            <person name="Land M."/>
            <person name="Hauser L."/>
            <person name="Kyrpides N."/>
            <person name="Anderson I."/>
            <person name="Sieprawska-Lupa M."/>
            <person name="Whitman W.B."/>
            <person name="Richardson P."/>
        </authorList>
    </citation>
    <scope>NUCLEOTIDE SEQUENCE [LARGE SCALE GENOMIC DNA]</scope>
    <source>
        <strain evidence="1">SB</strain>
    </source>
</reference>
<dbReference type="GeneID" id="5325117"/>
<organism evidence="1 2">
    <name type="scientific">Methanococcus vannielii (strain ATCC 35089 / DSM 1224 / JCM 13029 / OCM 148 / SB)</name>
    <dbReference type="NCBI Taxonomy" id="406327"/>
    <lineage>
        <taxon>Archaea</taxon>
        <taxon>Methanobacteriati</taxon>
        <taxon>Methanobacteriota</taxon>
        <taxon>Methanomada group</taxon>
        <taxon>Methanococci</taxon>
        <taxon>Methanococcales</taxon>
        <taxon>Methanococcaceae</taxon>
        <taxon>Methanococcus</taxon>
    </lineage>
</organism>
<dbReference type="SUPFAM" id="SSF54285">
    <property type="entry name" value="MoaD/ThiS"/>
    <property type="match status" value="1"/>
</dbReference>
<dbReference type="HOGENOM" id="CLU_114601_4_0_2"/>
<evidence type="ECO:0000313" key="2">
    <source>
        <dbReference type="Proteomes" id="UP000001107"/>
    </source>
</evidence>
<dbReference type="RefSeq" id="WP_011972475.1">
    <property type="nucleotide sequence ID" value="NC_009634.1"/>
</dbReference>
<dbReference type="InterPro" id="IPR016155">
    <property type="entry name" value="Mopterin_synth/thiamin_S_b"/>
</dbReference>
<sequence length="84" mass="9371">MLLTVKFFAKCREIHGNGLIISTDLEKLKISDLIEILSDNYNINLKEEFKNGKIIVSKDFEIVSANDILTKDSEIGIYPPVSGG</sequence>
<dbReference type="Pfam" id="PF02597">
    <property type="entry name" value="ThiS"/>
    <property type="match status" value="1"/>
</dbReference>
<dbReference type="Gene3D" id="3.10.20.30">
    <property type="match status" value="1"/>
</dbReference>
<keyword evidence="2" id="KW-1185">Reference proteome</keyword>
<dbReference type="EMBL" id="CP000742">
    <property type="protein sequence ID" value="ABR54573.1"/>
    <property type="molecule type" value="Genomic_DNA"/>
</dbReference>
<dbReference type="OrthoDB" id="134663at2157"/>
<dbReference type="InterPro" id="IPR003749">
    <property type="entry name" value="ThiS/MoaD-like"/>
</dbReference>
<evidence type="ECO:0000313" key="1">
    <source>
        <dbReference type="EMBL" id="ABR54573.1"/>
    </source>
</evidence>
<dbReference type="KEGG" id="mvn:Mevan_0667"/>
<protein>
    <submittedName>
        <fullName evidence="1">ThiamineS protein</fullName>
    </submittedName>
</protein>
<accession>A6UQ01</accession>
<dbReference type="eggNOG" id="arCOG00536">
    <property type="taxonomic scope" value="Archaea"/>
</dbReference>
<gene>
    <name evidence="1" type="ordered locus">Mevan_0667</name>
</gene>
<proteinExistence type="predicted"/>
<name>A6UQ01_METVS</name>
<dbReference type="Proteomes" id="UP000001107">
    <property type="component" value="Chromosome"/>
</dbReference>
<dbReference type="STRING" id="406327.Mevan_0667"/>